<dbReference type="Pfam" id="PF04102">
    <property type="entry name" value="SlyX"/>
    <property type="match status" value="1"/>
</dbReference>
<gene>
    <name evidence="2" type="ORF">C8D93_10676</name>
</gene>
<keyword evidence="1" id="KW-0175">Coiled coil</keyword>
<dbReference type="PANTHER" id="PTHR36508:SF1">
    <property type="entry name" value="PROTEIN SLYX"/>
    <property type="match status" value="1"/>
</dbReference>
<dbReference type="PANTHER" id="PTHR36508">
    <property type="entry name" value="PROTEIN SLYX"/>
    <property type="match status" value="1"/>
</dbReference>
<evidence type="ECO:0000313" key="2">
    <source>
        <dbReference type="EMBL" id="PXV67099.1"/>
    </source>
</evidence>
<dbReference type="AlphaFoldDB" id="A0A318EFW1"/>
<accession>A0A318EFW1</accession>
<keyword evidence="3" id="KW-1185">Reference proteome</keyword>
<dbReference type="EMBL" id="QICN01000006">
    <property type="protein sequence ID" value="PXV67099.1"/>
    <property type="molecule type" value="Genomic_DNA"/>
</dbReference>
<protein>
    <submittedName>
        <fullName evidence="2">SlyX protein</fullName>
    </submittedName>
</protein>
<dbReference type="Proteomes" id="UP000248330">
    <property type="component" value="Unassembled WGS sequence"/>
</dbReference>
<name>A0A318EFW1_9GAMM</name>
<reference evidence="2 3" key="1">
    <citation type="submission" date="2018-04" db="EMBL/GenBank/DDBJ databases">
        <title>Genomic Encyclopedia of Type Strains, Phase IV (KMG-IV): sequencing the most valuable type-strain genomes for metagenomic binning, comparative biology and taxonomic classification.</title>
        <authorList>
            <person name="Goeker M."/>
        </authorList>
    </citation>
    <scope>NUCLEOTIDE SEQUENCE [LARGE SCALE GENOMIC DNA]</scope>
    <source>
        <strain evidence="2 3">DSM 104150</strain>
    </source>
</reference>
<sequence>MLADMDEQRLIEIETKLAFQEDALRQLSDALAGQQQRVADLEVLCRQLAARLARMGDGADKGAAVDEVPPHY</sequence>
<proteinExistence type="predicted"/>
<evidence type="ECO:0000313" key="3">
    <source>
        <dbReference type="Proteomes" id="UP000248330"/>
    </source>
</evidence>
<comment type="caution">
    <text evidence="2">The sequence shown here is derived from an EMBL/GenBank/DDBJ whole genome shotgun (WGS) entry which is preliminary data.</text>
</comment>
<evidence type="ECO:0000256" key="1">
    <source>
        <dbReference type="SAM" id="Coils"/>
    </source>
</evidence>
<dbReference type="OrthoDB" id="8606883at2"/>
<dbReference type="Gene3D" id="1.20.5.300">
    <property type="match status" value="1"/>
</dbReference>
<feature type="coiled-coil region" evidence="1">
    <location>
        <begin position="10"/>
        <end position="44"/>
    </location>
</feature>
<organism evidence="2 3">
    <name type="scientific">Sinimarinibacterium flocculans</name>
    <dbReference type="NCBI Taxonomy" id="985250"/>
    <lineage>
        <taxon>Bacteria</taxon>
        <taxon>Pseudomonadati</taxon>
        <taxon>Pseudomonadota</taxon>
        <taxon>Gammaproteobacteria</taxon>
        <taxon>Nevskiales</taxon>
        <taxon>Nevskiaceae</taxon>
        <taxon>Sinimarinibacterium</taxon>
    </lineage>
</organism>
<dbReference type="InterPro" id="IPR007236">
    <property type="entry name" value="SlyX"/>
</dbReference>